<keyword evidence="1" id="KW-0732">Signal</keyword>
<reference evidence="2 3" key="1">
    <citation type="submission" date="2013-02" db="EMBL/GenBank/DDBJ databases">
        <title>The Genome Sequence of Acinetobacter gerneri CIP 107464.</title>
        <authorList>
            <consortium name="The Broad Institute Genome Sequencing Platform"/>
            <consortium name="The Broad Institute Genome Sequencing Center for Infectious Disease"/>
            <person name="Cerqueira G."/>
            <person name="Feldgarden M."/>
            <person name="Courvalin P."/>
            <person name="Perichon B."/>
            <person name="Grillot-Courvalin C."/>
            <person name="Clermont D."/>
            <person name="Rocha E."/>
            <person name="Yoon E.-J."/>
            <person name="Nemec A."/>
            <person name="Walker B."/>
            <person name="Young S.K."/>
            <person name="Zeng Q."/>
            <person name="Gargeya S."/>
            <person name="Fitzgerald M."/>
            <person name="Haas B."/>
            <person name="Abouelleil A."/>
            <person name="Alvarado L."/>
            <person name="Arachchi H.M."/>
            <person name="Berlin A.M."/>
            <person name="Chapman S.B."/>
            <person name="Dewar J."/>
            <person name="Goldberg J."/>
            <person name="Griggs A."/>
            <person name="Gujja S."/>
            <person name="Hansen M."/>
            <person name="Howarth C."/>
            <person name="Imamovic A."/>
            <person name="Larimer J."/>
            <person name="McCowan C."/>
            <person name="Murphy C."/>
            <person name="Neiman D."/>
            <person name="Pearson M."/>
            <person name="Priest M."/>
            <person name="Roberts A."/>
            <person name="Saif S."/>
            <person name="Shea T."/>
            <person name="Sisk P."/>
            <person name="Sykes S."/>
            <person name="Wortman J."/>
            <person name="Nusbaum C."/>
            <person name="Birren B."/>
        </authorList>
    </citation>
    <scope>NUCLEOTIDE SEQUENCE [LARGE SCALE GENOMIC DNA]</scope>
    <source>
        <strain evidence="2 3">CIP 107464</strain>
    </source>
</reference>
<dbReference type="HOGENOM" id="CLU_1264658_0_0_6"/>
<proteinExistence type="predicted"/>
<comment type="caution">
    <text evidence="2">The sequence shown here is derived from an EMBL/GenBank/DDBJ whole genome shotgun (WGS) entry which is preliminary data.</text>
</comment>
<dbReference type="OrthoDB" id="10004336at2"/>
<protein>
    <submittedName>
        <fullName evidence="2">Uncharacterized protein</fullName>
    </submittedName>
</protein>
<evidence type="ECO:0000313" key="3">
    <source>
        <dbReference type="Proteomes" id="UP000013117"/>
    </source>
</evidence>
<evidence type="ECO:0000313" key="2">
    <source>
        <dbReference type="EMBL" id="ENV31551.1"/>
    </source>
</evidence>
<keyword evidence="3" id="KW-1185">Reference proteome</keyword>
<dbReference type="AlphaFoldDB" id="N8Y4H8"/>
<feature type="chain" id="PRO_5004136640" evidence="1">
    <location>
        <begin position="21"/>
        <end position="218"/>
    </location>
</feature>
<accession>N8Y4H8</accession>
<dbReference type="PATRIC" id="fig|1120926.3.peg.3797"/>
<evidence type="ECO:0000256" key="1">
    <source>
        <dbReference type="SAM" id="SignalP"/>
    </source>
</evidence>
<gene>
    <name evidence="2" type="ORF">F960_03913</name>
</gene>
<dbReference type="GeneID" id="84211181"/>
<dbReference type="RefSeq" id="WP_004869446.1">
    <property type="nucleotide sequence ID" value="NZ_ASYY01000127.1"/>
</dbReference>
<feature type="signal peptide" evidence="1">
    <location>
        <begin position="1"/>
        <end position="20"/>
    </location>
</feature>
<name>N8Y4H8_9GAMM</name>
<organism evidence="2 3">
    <name type="scientific">Acinetobacter gerneri DSM 14967 = CIP 107464 = MTCC 9824</name>
    <dbReference type="NCBI Taxonomy" id="1120926"/>
    <lineage>
        <taxon>Bacteria</taxon>
        <taxon>Pseudomonadati</taxon>
        <taxon>Pseudomonadota</taxon>
        <taxon>Gammaproteobacteria</taxon>
        <taxon>Moraxellales</taxon>
        <taxon>Moraxellaceae</taxon>
        <taxon>Acinetobacter</taxon>
    </lineage>
</organism>
<sequence>MIKYIGLLSILLPLSTSTFCGVISSTYSDDGHKLNTYNYFYKGDVFKRCDQKNDCEDLFNKNKKYCNNILKLKDKDDIQVRIRWECPRYESIKQLEKYNIFLSTDPAFTDYTFNLSKIFTNENKVEKNQRLFDNLNLDVGLSPNNIYIPYDINDVIEKINICLDDENYVLSEEYEMQDSSKFIRQYVYHNHNISQIIEIKKDANSKIIYSSKHAYVYK</sequence>
<dbReference type="EMBL" id="APPN01000083">
    <property type="protein sequence ID" value="ENV31551.1"/>
    <property type="molecule type" value="Genomic_DNA"/>
</dbReference>
<dbReference type="Proteomes" id="UP000013117">
    <property type="component" value="Unassembled WGS sequence"/>
</dbReference>